<name>A0A2J6T450_9HELO</name>
<accession>A0A2J6T450</accession>
<dbReference type="PANTHER" id="PTHR38788:SF3">
    <property type="entry name" value="CLR5 DOMAIN-CONTAINING PROTEIN"/>
    <property type="match status" value="1"/>
</dbReference>
<dbReference type="GeneID" id="36579404"/>
<dbReference type="OrthoDB" id="3521172at2759"/>
<evidence type="ECO:0000259" key="2">
    <source>
        <dbReference type="Pfam" id="PF14420"/>
    </source>
</evidence>
<dbReference type="Proteomes" id="UP000235371">
    <property type="component" value="Unassembled WGS sequence"/>
</dbReference>
<evidence type="ECO:0000313" key="3">
    <source>
        <dbReference type="EMBL" id="PMD57804.1"/>
    </source>
</evidence>
<gene>
    <name evidence="3" type="ORF">K444DRAFT_24743</name>
</gene>
<dbReference type="STRING" id="1095630.A0A2J6T450"/>
<proteinExistence type="predicted"/>
<dbReference type="AlphaFoldDB" id="A0A2J6T450"/>
<feature type="region of interest" description="Disordered" evidence="1">
    <location>
        <begin position="144"/>
        <end position="198"/>
    </location>
</feature>
<evidence type="ECO:0000313" key="4">
    <source>
        <dbReference type="Proteomes" id="UP000235371"/>
    </source>
</evidence>
<keyword evidence="4" id="KW-1185">Reference proteome</keyword>
<protein>
    <recommendedName>
        <fullName evidence="2">Clr5 domain-containing protein</fullName>
    </recommendedName>
</protein>
<dbReference type="EMBL" id="KZ613843">
    <property type="protein sequence ID" value="PMD57804.1"/>
    <property type="molecule type" value="Genomic_DNA"/>
</dbReference>
<organism evidence="3 4">
    <name type="scientific">Hyaloscypha bicolor E</name>
    <dbReference type="NCBI Taxonomy" id="1095630"/>
    <lineage>
        <taxon>Eukaryota</taxon>
        <taxon>Fungi</taxon>
        <taxon>Dikarya</taxon>
        <taxon>Ascomycota</taxon>
        <taxon>Pezizomycotina</taxon>
        <taxon>Leotiomycetes</taxon>
        <taxon>Helotiales</taxon>
        <taxon>Hyaloscyphaceae</taxon>
        <taxon>Hyaloscypha</taxon>
        <taxon>Hyaloscypha bicolor</taxon>
    </lineage>
</organism>
<dbReference type="InParanoid" id="A0A2J6T450"/>
<sequence>MEGSFSGLVWGTASFATAVAPQDEKGLTILPEPTRLPEMNQRRERYPKEQWLALKSIIEQLYVKEGQTLTKVVEYLAEHHDFYPTTKPFKRWISEWGFEKNVKRDERRAILERLGTTARAVDFQATMLRGRRLDKAKIERWRKRDGIGGGSSRKGPEYSGMSDGTPKLSAGSLPSEMELCNQDNTPKDLPRPGEPLGSMPTDQISTFNPWLAVDIVGSPSLTGLIGAYTLDLCEDIPALDLLQTYSEASEDDYDLMDPYHACSAIVCGKVQNQQPPSTLGSNSVSFGIATLSTYFSNQSQLRMPGPLDEVSPFPQGAPKRRLFKPPDTSHLVSNYSLKTKELECKRKFKASKSMERLEIIDLVEDMEILAWRHYELNQHRLAETWWRRVITSSSEIPGYHPFKILYACLQVVASLRRQHRLQKSLSLHQGVHNKIMELVSPDHELALKSRAALAKLRQLAETMWRNSRSTGNFFRFVSFSLGQGIEIPCISC</sequence>
<dbReference type="PANTHER" id="PTHR38788">
    <property type="entry name" value="CLR5 DOMAIN-CONTAINING PROTEIN"/>
    <property type="match status" value="1"/>
</dbReference>
<dbReference type="RefSeq" id="XP_024734708.1">
    <property type="nucleotide sequence ID" value="XM_024871322.1"/>
</dbReference>
<evidence type="ECO:0000256" key="1">
    <source>
        <dbReference type="SAM" id="MobiDB-lite"/>
    </source>
</evidence>
<reference evidence="3 4" key="1">
    <citation type="submission" date="2016-04" db="EMBL/GenBank/DDBJ databases">
        <title>A degradative enzymes factory behind the ericoid mycorrhizal symbiosis.</title>
        <authorList>
            <consortium name="DOE Joint Genome Institute"/>
            <person name="Martino E."/>
            <person name="Morin E."/>
            <person name="Grelet G."/>
            <person name="Kuo A."/>
            <person name="Kohler A."/>
            <person name="Daghino S."/>
            <person name="Barry K."/>
            <person name="Choi C."/>
            <person name="Cichocki N."/>
            <person name="Clum A."/>
            <person name="Copeland A."/>
            <person name="Hainaut M."/>
            <person name="Haridas S."/>
            <person name="Labutti K."/>
            <person name="Lindquist E."/>
            <person name="Lipzen A."/>
            <person name="Khouja H.-R."/>
            <person name="Murat C."/>
            <person name="Ohm R."/>
            <person name="Olson A."/>
            <person name="Spatafora J."/>
            <person name="Veneault-Fourrey C."/>
            <person name="Henrissat B."/>
            <person name="Grigoriev I."/>
            <person name="Martin F."/>
            <person name="Perotto S."/>
        </authorList>
    </citation>
    <scope>NUCLEOTIDE SEQUENCE [LARGE SCALE GENOMIC DNA]</scope>
    <source>
        <strain evidence="3 4">E</strain>
    </source>
</reference>
<feature type="domain" description="Clr5" evidence="2">
    <location>
        <begin position="48"/>
        <end position="100"/>
    </location>
</feature>
<dbReference type="Pfam" id="PF14420">
    <property type="entry name" value="Clr5"/>
    <property type="match status" value="1"/>
</dbReference>
<dbReference type="InterPro" id="IPR025676">
    <property type="entry name" value="Clr5_dom"/>
</dbReference>